<organism evidence="2 3">
    <name type="scientific">Fluviicola taffensis (strain DSM 16823 / NCIMB 13979 / RW262)</name>
    <dbReference type="NCBI Taxonomy" id="755732"/>
    <lineage>
        <taxon>Bacteria</taxon>
        <taxon>Pseudomonadati</taxon>
        <taxon>Bacteroidota</taxon>
        <taxon>Flavobacteriia</taxon>
        <taxon>Flavobacteriales</taxon>
        <taxon>Crocinitomicaceae</taxon>
        <taxon>Fluviicola</taxon>
    </lineage>
</organism>
<feature type="transmembrane region" description="Helical" evidence="1">
    <location>
        <begin position="12"/>
        <end position="35"/>
    </location>
</feature>
<evidence type="ECO:0000256" key="1">
    <source>
        <dbReference type="SAM" id="Phobius"/>
    </source>
</evidence>
<reference evidence="2 3" key="1">
    <citation type="journal article" date="2011" name="Stand. Genomic Sci.">
        <title>Complete genome sequence of the gliding freshwater bacterium Fluviicola taffensis type strain (RW262).</title>
        <authorList>
            <person name="Woyke T."/>
            <person name="Chertkov O."/>
            <person name="Lapidus A."/>
            <person name="Nolan M."/>
            <person name="Lucas S."/>
            <person name="Del Rio T.G."/>
            <person name="Tice H."/>
            <person name="Cheng J.F."/>
            <person name="Tapia R."/>
            <person name="Han C."/>
            <person name="Goodwin L."/>
            <person name="Pitluck S."/>
            <person name="Liolios K."/>
            <person name="Pagani I."/>
            <person name="Ivanova N."/>
            <person name="Huntemann M."/>
            <person name="Mavromatis K."/>
            <person name="Mikhailova N."/>
            <person name="Pati A."/>
            <person name="Chen A."/>
            <person name="Palaniappan K."/>
            <person name="Land M."/>
            <person name="Hauser L."/>
            <person name="Brambilla E.M."/>
            <person name="Rohde M."/>
            <person name="Mwirichia R."/>
            <person name="Sikorski J."/>
            <person name="Tindall B.J."/>
            <person name="Goker M."/>
            <person name="Bristow J."/>
            <person name="Eisen J.A."/>
            <person name="Markowitz V."/>
            <person name="Hugenholtz P."/>
            <person name="Klenk H.P."/>
            <person name="Kyrpides N.C."/>
        </authorList>
    </citation>
    <scope>NUCLEOTIDE SEQUENCE [LARGE SCALE GENOMIC DNA]</scope>
    <source>
        <strain evidence="3">DSM 16823 / RW262 / RW262</strain>
    </source>
</reference>
<keyword evidence="3" id="KW-1185">Reference proteome</keyword>
<reference evidence="3" key="2">
    <citation type="submission" date="2011-02" db="EMBL/GenBank/DDBJ databases">
        <title>The complete genome of Fluviicola taffensis DSM 16823.</title>
        <authorList>
            <consortium name="US DOE Joint Genome Institute (JGI-PGF)"/>
            <person name="Lucas S."/>
            <person name="Copeland A."/>
            <person name="Lapidus A."/>
            <person name="Bruce D."/>
            <person name="Goodwin L."/>
            <person name="Pitluck S."/>
            <person name="Kyrpides N."/>
            <person name="Mavromatis K."/>
            <person name="Ivanova N."/>
            <person name="Mikhailova N."/>
            <person name="Pagani I."/>
            <person name="Chertkov O."/>
            <person name="Detter J.C."/>
            <person name="Han C."/>
            <person name="Tapia R."/>
            <person name="Land M."/>
            <person name="Hauser L."/>
            <person name="Markowitz V."/>
            <person name="Cheng J.-F."/>
            <person name="Hugenholtz P."/>
            <person name="Woyke T."/>
            <person name="Wu D."/>
            <person name="Tindall B."/>
            <person name="Pomrenke H.G."/>
            <person name="Brambilla E."/>
            <person name="Klenk H.-P."/>
            <person name="Eisen J.A."/>
        </authorList>
    </citation>
    <scope>NUCLEOTIDE SEQUENCE [LARGE SCALE GENOMIC DNA]</scope>
    <source>
        <strain evidence="3">DSM 16823 / RW262 / RW262</strain>
    </source>
</reference>
<dbReference type="KEGG" id="fte:Fluta_1259"/>
<keyword evidence="1" id="KW-1133">Transmembrane helix</keyword>
<gene>
    <name evidence="2" type="ordered locus">Fluta_1259</name>
</gene>
<accession>F2IC28</accession>
<evidence type="ECO:0000313" key="3">
    <source>
        <dbReference type="Proteomes" id="UP000007463"/>
    </source>
</evidence>
<proteinExistence type="predicted"/>
<dbReference type="AlphaFoldDB" id="F2IC28"/>
<dbReference type="STRING" id="755732.Fluta_1259"/>
<feature type="transmembrane region" description="Helical" evidence="1">
    <location>
        <begin position="184"/>
        <end position="202"/>
    </location>
</feature>
<feature type="transmembrane region" description="Helical" evidence="1">
    <location>
        <begin position="41"/>
        <end position="65"/>
    </location>
</feature>
<dbReference type="Proteomes" id="UP000007463">
    <property type="component" value="Chromosome"/>
</dbReference>
<keyword evidence="1" id="KW-0472">Membrane</keyword>
<dbReference type="RefSeq" id="WP_013686026.1">
    <property type="nucleotide sequence ID" value="NC_015321.1"/>
</dbReference>
<sequence length="234" mass="27472">MLEKKEFIFNRFWFQEVVSLLMKLHPVILFLLGWLDSKESFLVLILGYLIFALRIQVEMAISFVYDYKLHILHSINRSSLSKVGSAISYLIGFLFVLCVWLFIYLIFFGLYYDSVARQYTYGEPGVFDGESGSLLIQTLWINGIYFLILEILHLRKEVKEMTPAKHDLMRAMFLNVPMQNLNKWAAFPMIWLMIFSAGFIFLCTARAFQGAIILYFIFDVGFTFLKRLEKRKNG</sequence>
<keyword evidence="1" id="KW-0812">Transmembrane</keyword>
<name>F2IC28_FLUTR</name>
<evidence type="ECO:0000313" key="2">
    <source>
        <dbReference type="EMBL" id="AEA43254.1"/>
    </source>
</evidence>
<dbReference type="HOGENOM" id="CLU_1183635_0_0_10"/>
<protein>
    <submittedName>
        <fullName evidence="2">Uncharacterized protein</fullName>
    </submittedName>
</protein>
<feature type="transmembrane region" description="Helical" evidence="1">
    <location>
        <begin position="132"/>
        <end position="152"/>
    </location>
</feature>
<dbReference type="EMBL" id="CP002542">
    <property type="protein sequence ID" value="AEA43254.1"/>
    <property type="molecule type" value="Genomic_DNA"/>
</dbReference>
<feature type="transmembrane region" description="Helical" evidence="1">
    <location>
        <begin position="86"/>
        <end position="112"/>
    </location>
</feature>
<feature type="transmembrane region" description="Helical" evidence="1">
    <location>
        <begin position="208"/>
        <end position="225"/>
    </location>
</feature>